<evidence type="ECO:0000313" key="2">
    <source>
        <dbReference type="EMBL" id="NEX63302.1"/>
    </source>
</evidence>
<dbReference type="Proteomes" id="UP000482155">
    <property type="component" value="Unassembled WGS sequence"/>
</dbReference>
<evidence type="ECO:0000256" key="1">
    <source>
        <dbReference type="SAM" id="MobiDB-lite"/>
    </source>
</evidence>
<reference evidence="2 3" key="1">
    <citation type="submission" date="2020-02" db="EMBL/GenBank/DDBJ databases">
        <authorList>
            <person name="Kim M.K."/>
        </authorList>
    </citation>
    <scope>NUCLEOTIDE SEQUENCE [LARGE SCALE GENOMIC DNA]</scope>
    <source>
        <strain evidence="2 3">17J57-3</strain>
    </source>
</reference>
<evidence type="ECO:0000313" key="3">
    <source>
        <dbReference type="Proteomes" id="UP000482155"/>
    </source>
</evidence>
<sequence>MAKESVRAGLQPDSLVRNIVGQAAMTALGAFRGGKAGRTPGFDAATLLPLAMRFLPLLAGKRTRLTPWLRGAVAAGAVAAAATWLLRRRQESEPENADGAADAANDLSG</sequence>
<feature type="region of interest" description="Disordered" evidence="1">
    <location>
        <begin position="90"/>
        <end position="109"/>
    </location>
</feature>
<keyword evidence="3" id="KW-1185">Reference proteome</keyword>
<comment type="caution">
    <text evidence="2">The sequence shown here is derived from an EMBL/GenBank/DDBJ whole genome shotgun (WGS) entry which is preliminary data.</text>
</comment>
<organism evidence="2 3">
    <name type="scientific">Noviherbaspirillum galbum</name>
    <dbReference type="NCBI Taxonomy" id="2709383"/>
    <lineage>
        <taxon>Bacteria</taxon>
        <taxon>Pseudomonadati</taxon>
        <taxon>Pseudomonadota</taxon>
        <taxon>Betaproteobacteria</taxon>
        <taxon>Burkholderiales</taxon>
        <taxon>Oxalobacteraceae</taxon>
        <taxon>Noviherbaspirillum</taxon>
    </lineage>
</organism>
<gene>
    <name evidence="2" type="ORF">G3574_19650</name>
</gene>
<proteinExistence type="predicted"/>
<dbReference type="AlphaFoldDB" id="A0A6B3SXP3"/>
<dbReference type="RefSeq" id="WP_163967067.1">
    <property type="nucleotide sequence ID" value="NZ_JAAIVB010000068.1"/>
</dbReference>
<protein>
    <submittedName>
        <fullName evidence="2">Uncharacterized protein</fullName>
    </submittedName>
</protein>
<accession>A0A6B3SXP3</accession>
<name>A0A6B3SXP3_9BURK</name>
<feature type="compositionally biased region" description="Low complexity" evidence="1">
    <location>
        <begin position="97"/>
        <end position="109"/>
    </location>
</feature>
<dbReference type="EMBL" id="JAAIVB010000068">
    <property type="protein sequence ID" value="NEX63302.1"/>
    <property type="molecule type" value="Genomic_DNA"/>
</dbReference>